<dbReference type="InterPro" id="IPR001131">
    <property type="entry name" value="Peptidase_M24B_aminopep-P_CS"/>
</dbReference>
<sequence length="353" mass="38824">MIETNGKKIFDAVGADAVFTTCEYLKRYVTGFLTEGGFVISDQDGTTMYTDARYTEAAEKRLAGTEVRVAEMDRFENSPTALLRKYKTVGIPFEVTTYPEYKKLEEAGLTLVDSMPAFRECMSVKNGSELAAIARACDIAEEGFLKLLPEIREGMTETEVAALLEYNMRMLGAYSVSFDTIVAFGAHAAVPHHETGDAKLKFGDEILIDFGCKVDGYCSDITRTFLFGDDGKHAEFKKAYAAVLTAHELVKEKLAAGMTGGDGDAIARDYLTAQGYGNYFTHSLGHGIGLNIHEFPFVRRGGKDILKNGMVFSDEPGVYLAGEYGIRIEDTITLSDGKVKSFMHKTDRNLVIL</sequence>
<keyword evidence="2" id="KW-0378">Hydrolase</keyword>
<dbReference type="GO" id="GO:0004177">
    <property type="term" value="F:aminopeptidase activity"/>
    <property type="evidence" value="ECO:0007669"/>
    <property type="project" value="UniProtKB-KW"/>
</dbReference>
<comment type="caution">
    <text evidence="6">The sequence shown here is derived from an EMBL/GenBank/DDBJ whole genome shotgun (WGS) entry which is preliminary data.</text>
</comment>
<dbReference type="InterPro" id="IPR000587">
    <property type="entry name" value="Creatinase_N"/>
</dbReference>
<dbReference type="AlphaFoldDB" id="A0A9D1MFC7"/>
<dbReference type="GO" id="GO:0046872">
    <property type="term" value="F:metal ion binding"/>
    <property type="evidence" value="ECO:0007669"/>
    <property type="project" value="UniProtKB-KW"/>
</dbReference>
<dbReference type="PROSITE" id="PS00491">
    <property type="entry name" value="PROLINE_PEPTIDASE"/>
    <property type="match status" value="1"/>
</dbReference>
<reference evidence="6" key="2">
    <citation type="journal article" date="2021" name="PeerJ">
        <title>Extensive microbial diversity within the chicken gut microbiome revealed by metagenomics and culture.</title>
        <authorList>
            <person name="Gilroy R."/>
            <person name="Ravi A."/>
            <person name="Getino M."/>
            <person name="Pursley I."/>
            <person name="Horton D.L."/>
            <person name="Alikhan N.F."/>
            <person name="Baker D."/>
            <person name="Gharbi K."/>
            <person name="Hall N."/>
            <person name="Watson M."/>
            <person name="Adriaenssens E.M."/>
            <person name="Foster-Nyarko E."/>
            <person name="Jarju S."/>
            <person name="Secka A."/>
            <person name="Antonio M."/>
            <person name="Oren A."/>
            <person name="Chaudhuri R.R."/>
            <person name="La Ragione R."/>
            <person name="Hildebrand F."/>
            <person name="Pallen M.J."/>
        </authorList>
    </citation>
    <scope>NUCLEOTIDE SEQUENCE</scope>
    <source>
        <strain evidence="6">11687</strain>
    </source>
</reference>
<dbReference type="CDD" id="cd01092">
    <property type="entry name" value="APP-like"/>
    <property type="match status" value="1"/>
</dbReference>
<dbReference type="InterPro" id="IPR000994">
    <property type="entry name" value="Pept_M24"/>
</dbReference>
<dbReference type="Gene3D" id="3.40.350.10">
    <property type="entry name" value="Creatinase/prolidase N-terminal domain"/>
    <property type="match status" value="1"/>
</dbReference>
<evidence type="ECO:0000313" key="7">
    <source>
        <dbReference type="Proteomes" id="UP000824081"/>
    </source>
</evidence>
<feature type="domain" description="Peptidase M24" evidence="4">
    <location>
        <begin position="132"/>
        <end position="334"/>
    </location>
</feature>
<dbReference type="InterPro" id="IPR029149">
    <property type="entry name" value="Creatin/AminoP/Spt16_N"/>
</dbReference>
<organism evidence="6 7">
    <name type="scientific">Candidatus Scatosoma pullistercoris</name>
    <dbReference type="NCBI Taxonomy" id="2840934"/>
    <lineage>
        <taxon>Bacteria</taxon>
        <taxon>Bacillati</taxon>
        <taxon>Bacillota</taxon>
        <taxon>Clostridia</taxon>
        <taxon>Candidatus Scatosoma</taxon>
    </lineage>
</organism>
<dbReference type="InterPro" id="IPR050659">
    <property type="entry name" value="Peptidase_M24B"/>
</dbReference>
<dbReference type="PANTHER" id="PTHR46112">
    <property type="entry name" value="AMINOPEPTIDASE"/>
    <property type="match status" value="1"/>
</dbReference>
<dbReference type="Pfam" id="PF01321">
    <property type="entry name" value="Creatinase_N"/>
    <property type="match status" value="1"/>
</dbReference>
<keyword evidence="6" id="KW-0031">Aminopeptidase</keyword>
<reference evidence="6" key="1">
    <citation type="submission" date="2020-10" db="EMBL/GenBank/DDBJ databases">
        <authorList>
            <person name="Gilroy R."/>
        </authorList>
    </citation>
    <scope>NUCLEOTIDE SEQUENCE</scope>
    <source>
        <strain evidence="6">11687</strain>
    </source>
</reference>
<comment type="similarity">
    <text evidence="3">Belongs to the peptidase M24B family.</text>
</comment>
<keyword evidence="1 3" id="KW-0479">Metal-binding</keyword>
<keyword evidence="6" id="KW-0645">Protease</keyword>
<dbReference type="Proteomes" id="UP000824081">
    <property type="component" value="Unassembled WGS sequence"/>
</dbReference>
<dbReference type="PANTHER" id="PTHR46112:SF3">
    <property type="entry name" value="AMINOPEPTIDASE YPDF"/>
    <property type="match status" value="1"/>
</dbReference>
<dbReference type="SUPFAM" id="SSF55920">
    <property type="entry name" value="Creatinase/aminopeptidase"/>
    <property type="match status" value="1"/>
</dbReference>
<dbReference type="SUPFAM" id="SSF53092">
    <property type="entry name" value="Creatinase/prolidase N-terminal domain"/>
    <property type="match status" value="1"/>
</dbReference>
<dbReference type="EMBL" id="DVMZ01000101">
    <property type="protein sequence ID" value="HIU59201.1"/>
    <property type="molecule type" value="Genomic_DNA"/>
</dbReference>
<evidence type="ECO:0000259" key="4">
    <source>
        <dbReference type="Pfam" id="PF00557"/>
    </source>
</evidence>
<evidence type="ECO:0000256" key="2">
    <source>
        <dbReference type="ARBA" id="ARBA00022801"/>
    </source>
</evidence>
<dbReference type="Pfam" id="PF00557">
    <property type="entry name" value="Peptidase_M24"/>
    <property type="match status" value="1"/>
</dbReference>
<proteinExistence type="inferred from homology"/>
<evidence type="ECO:0000313" key="6">
    <source>
        <dbReference type="EMBL" id="HIU59201.1"/>
    </source>
</evidence>
<dbReference type="Gene3D" id="3.90.230.10">
    <property type="entry name" value="Creatinase/methionine aminopeptidase superfamily"/>
    <property type="match status" value="1"/>
</dbReference>
<evidence type="ECO:0000256" key="3">
    <source>
        <dbReference type="RuleBase" id="RU000590"/>
    </source>
</evidence>
<evidence type="ECO:0000259" key="5">
    <source>
        <dbReference type="Pfam" id="PF01321"/>
    </source>
</evidence>
<protein>
    <submittedName>
        <fullName evidence="6">Aminopeptidase P family protein</fullName>
    </submittedName>
</protein>
<feature type="domain" description="Creatinase N-terminal" evidence="5">
    <location>
        <begin position="8"/>
        <end position="120"/>
    </location>
</feature>
<dbReference type="InterPro" id="IPR036005">
    <property type="entry name" value="Creatinase/aminopeptidase-like"/>
</dbReference>
<name>A0A9D1MFC7_9FIRM</name>
<accession>A0A9D1MFC7</accession>
<gene>
    <name evidence="6" type="ORF">IAC57_03765</name>
</gene>
<evidence type="ECO:0000256" key="1">
    <source>
        <dbReference type="ARBA" id="ARBA00022723"/>
    </source>
</evidence>